<gene>
    <name evidence="1" type="ORF">NCTC12126_06023</name>
</gene>
<organism evidence="1 2">
    <name type="scientific">Enterobacter cancerogenus</name>
    <dbReference type="NCBI Taxonomy" id="69218"/>
    <lineage>
        <taxon>Bacteria</taxon>
        <taxon>Pseudomonadati</taxon>
        <taxon>Pseudomonadota</taxon>
        <taxon>Gammaproteobacteria</taxon>
        <taxon>Enterobacterales</taxon>
        <taxon>Enterobacteriaceae</taxon>
        <taxon>Enterobacter</taxon>
        <taxon>Enterobacter cloacae complex</taxon>
    </lineage>
</organism>
<dbReference type="AlphaFoldDB" id="A0A484ZAU6"/>
<dbReference type="EMBL" id="CAADIW010000076">
    <property type="protein sequence ID" value="VFS44711.1"/>
    <property type="molecule type" value="Genomic_DNA"/>
</dbReference>
<sequence length="72" mass="8405">MHIVAFLTKGSCDREIARCWQEQQLQVNALSEWYRGSGKRYGLVMGYNNVRTYQEALDLLERPKRQTLALLS</sequence>
<reference evidence="1 2" key="1">
    <citation type="submission" date="2019-03" db="EMBL/GenBank/DDBJ databases">
        <authorList>
            <consortium name="Pathogen Informatics"/>
        </authorList>
    </citation>
    <scope>NUCLEOTIDE SEQUENCE [LARGE SCALE GENOMIC DNA]</scope>
    <source>
        <strain evidence="1 2">NCTC12126</strain>
    </source>
</reference>
<protein>
    <submittedName>
        <fullName evidence="1">GntR family transcriptional regulator</fullName>
    </submittedName>
</protein>
<accession>A0A484ZAU6</accession>
<evidence type="ECO:0000313" key="2">
    <source>
        <dbReference type="Proteomes" id="UP000351155"/>
    </source>
</evidence>
<proteinExistence type="predicted"/>
<dbReference type="Proteomes" id="UP000351155">
    <property type="component" value="Unassembled WGS sequence"/>
</dbReference>
<name>A0A484ZAU6_9ENTR</name>
<evidence type="ECO:0000313" key="1">
    <source>
        <dbReference type="EMBL" id="VFS44711.1"/>
    </source>
</evidence>